<reference evidence="1" key="1">
    <citation type="submission" date="2022-04" db="EMBL/GenBank/DDBJ databases">
        <title>Genome of the entomopathogenic fungus Entomophthora muscae.</title>
        <authorList>
            <person name="Elya C."/>
            <person name="Lovett B.R."/>
            <person name="Lee E."/>
            <person name="Macias A.M."/>
            <person name="Hajek A.E."/>
            <person name="De Bivort B.L."/>
            <person name="Kasson M.T."/>
            <person name="De Fine Licht H.H."/>
            <person name="Stajich J.E."/>
        </authorList>
    </citation>
    <scope>NUCLEOTIDE SEQUENCE</scope>
    <source>
        <strain evidence="1">Berkeley</strain>
    </source>
</reference>
<dbReference type="Proteomes" id="UP001165960">
    <property type="component" value="Unassembled WGS sequence"/>
</dbReference>
<accession>A0ACC2S5Q8</accession>
<comment type="caution">
    <text evidence="1">The sequence shown here is derived from an EMBL/GenBank/DDBJ whole genome shotgun (WGS) entry which is preliminary data.</text>
</comment>
<protein>
    <submittedName>
        <fullName evidence="1">Uncharacterized protein</fullName>
    </submittedName>
</protein>
<gene>
    <name evidence="1" type="ORF">DSO57_1020532</name>
</gene>
<evidence type="ECO:0000313" key="1">
    <source>
        <dbReference type="EMBL" id="KAJ9057665.1"/>
    </source>
</evidence>
<dbReference type="EMBL" id="QTSX02005776">
    <property type="protein sequence ID" value="KAJ9057665.1"/>
    <property type="molecule type" value="Genomic_DNA"/>
</dbReference>
<proteinExistence type="predicted"/>
<keyword evidence="2" id="KW-1185">Reference proteome</keyword>
<sequence length="227" mass="24297">MPRNYYLIAGIVYFCSNLIILFASICESTTQYKLAYPYPPGYTPVVLAKPPRALDLEYFHPHHLDLPPAMKEIPTAPPLPNAPPTQDFSKLGFVYITVLGLANQVVPHTGSWCPLATALNYLVCIAPIVYMAFQARPASPVGVQPDSGMGCDNKDPVGKVQVPPRKTFCKSSNGGQRTHGCPPSQEPGQTGTAKALTGPILSVPRARGAPFDVGSRTSGLEGSLYTG</sequence>
<organism evidence="1 2">
    <name type="scientific">Entomophthora muscae</name>
    <dbReference type="NCBI Taxonomy" id="34485"/>
    <lineage>
        <taxon>Eukaryota</taxon>
        <taxon>Fungi</taxon>
        <taxon>Fungi incertae sedis</taxon>
        <taxon>Zoopagomycota</taxon>
        <taxon>Entomophthoromycotina</taxon>
        <taxon>Entomophthoromycetes</taxon>
        <taxon>Entomophthorales</taxon>
        <taxon>Entomophthoraceae</taxon>
        <taxon>Entomophthora</taxon>
    </lineage>
</organism>
<evidence type="ECO:0000313" key="2">
    <source>
        <dbReference type="Proteomes" id="UP001165960"/>
    </source>
</evidence>
<name>A0ACC2S5Q8_9FUNG</name>